<reference evidence="7" key="1">
    <citation type="submission" date="2020-08" db="EMBL/GenBank/DDBJ databases">
        <title>Lewinella bacteria from marine environments.</title>
        <authorList>
            <person name="Zhong Y."/>
        </authorList>
    </citation>
    <scope>NUCLEOTIDE SEQUENCE</scope>
    <source>
        <strain evidence="7">KCTC 42187</strain>
    </source>
</reference>
<feature type="chain" id="PRO_5037092016" description="Histidine kinase domain-containing protein" evidence="5">
    <location>
        <begin position="26"/>
        <end position="993"/>
    </location>
</feature>
<keyword evidence="2" id="KW-0418">Kinase</keyword>
<evidence type="ECO:0000313" key="8">
    <source>
        <dbReference type="Proteomes" id="UP000650081"/>
    </source>
</evidence>
<dbReference type="SUPFAM" id="SSF55874">
    <property type="entry name" value="ATPase domain of HSP90 chaperone/DNA topoisomerase II/histidine kinase"/>
    <property type="match status" value="1"/>
</dbReference>
<feature type="domain" description="Histidine kinase" evidence="6">
    <location>
        <begin position="798"/>
        <end position="991"/>
    </location>
</feature>
<keyword evidence="5" id="KW-0732">Signal</keyword>
<dbReference type="Pfam" id="PF02518">
    <property type="entry name" value="HATPase_c"/>
    <property type="match status" value="1"/>
</dbReference>
<dbReference type="InterPro" id="IPR013783">
    <property type="entry name" value="Ig-like_fold"/>
</dbReference>
<keyword evidence="8" id="KW-1185">Reference proteome</keyword>
<dbReference type="InterPro" id="IPR005467">
    <property type="entry name" value="His_kinase_dom"/>
</dbReference>
<evidence type="ECO:0000259" key="6">
    <source>
        <dbReference type="PROSITE" id="PS50109"/>
    </source>
</evidence>
<dbReference type="GO" id="GO:0000155">
    <property type="term" value="F:phosphorelay sensor kinase activity"/>
    <property type="evidence" value="ECO:0007669"/>
    <property type="project" value="InterPro"/>
</dbReference>
<dbReference type="SUPFAM" id="SSF63829">
    <property type="entry name" value="Calcium-dependent phosphotriesterase"/>
    <property type="match status" value="2"/>
</dbReference>
<keyword evidence="4" id="KW-0472">Membrane</keyword>
<dbReference type="InterPro" id="IPR036890">
    <property type="entry name" value="HATPase_C_sf"/>
</dbReference>
<proteinExistence type="predicted"/>
<organism evidence="7 8">
    <name type="scientific">Neolewinella lacunae</name>
    <dbReference type="NCBI Taxonomy" id="1517758"/>
    <lineage>
        <taxon>Bacteria</taxon>
        <taxon>Pseudomonadati</taxon>
        <taxon>Bacteroidota</taxon>
        <taxon>Saprospiria</taxon>
        <taxon>Saprospirales</taxon>
        <taxon>Lewinellaceae</taxon>
        <taxon>Neolewinella</taxon>
    </lineage>
</organism>
<feature type="signal peptide" evidence="5">
    <location>
        <begin position="1"/>
        <end position="25"/>
    </location>
</feature>
<gene>
    <name evidence="7" type="ORF">H9S92_14990</name>
</gene>
<dbReference type="Proteomes" id="UP000650081">
    <property type="component" value="Unassembled WGS sequence"/>
</dbReference>
<evidence type="ECO:0000256" key="2">
    <source>
        <dbReference type="ARBA" id="ARBA00022777"/>
    </source>
</evidence>
<evidence type="ECO:0000313" key="7">
    <source>
        <dbReference type="EMBL" id="MBC6995476.1"/>
    </source>
</evidence>
<keyword evidence="1" id="KW-0808">Transferase</keyword>
<dbReference type="GO" id="GO:0046983">
    <property type="term" value="F:protein dimerization activity"/>
    <property type="evidence" value="ECO:0007669"/>
    <property type="project" value="InterPro"/>
</dbReference>
<dbReference type="CDD" id="cd16917">
    <property type="entry name" value="HATPase_UhpB-NarQ-NarX-like"/>
    <property type="match status" value="1"/>
</dbReference>
<dbReference type="InterPro" id="IPR003594">
    <property type="entry name" value="HATPase_dom"/>
</dbReference>
<name>A0A923PPM4_9BACT</name>
<dbReference type="InterPro" id="IPR015943">
    <property type="entry name" value="WD40/YVTN_repeat-like_dom_sf"/>
</dbReference>
<dbReference type="PANTHER" id="PTHR24421:SF63">
    <property type="entry name" value="SENSOR HISTIDINE KINASE DESK"/>
    <property type="match status" value="1"/>
</dbReference>
<keyword evidence="3" id="KW-0902">Two-component regulatory system</keyword>
<evidence type="ECO:0000256" key="4">
    <source>
        <dbReference type="SAM" id="Phobius"/>
    </source>
</evidence>
<dbReference type="InterPro" id="IPR011712">
    <property type="entry name" value="Sig_transdc_His_kin_sub3_dim/P"/>
</dbReference>
<comment type="caution">
    <text evidence="7">The sequence shown here is derived from an EMBL/GenBank/DDBJ whole genome shotgun (WGS) entry which is preliminary data.</text>
</comment>
<feature type="transmembrane region" description="Helical" evidence="4">
    <location>
        <begin position="750"/>
        <end position="770"/>
    </location>
</feature>
<keyword evidence="4" id="KW-1133">Transmembrane helix</keyword>
<evidence type="ECO:0000256" key="5">
    <source>
        <dbReference type="SAM" id="SignalP"/>
    </source>
</evidence>
<dbReference type="Pfam" id="PF07730">
    <property type="entry name" value="HisKA_3"/>
    <property type="match status" value="1"/>
</dbReference>
<dbReference type="InterPro" id="IPR050482">
    <property type="entry name" value="Sensor_HK_TwoCompSys"/>
</dbReference>
<dbReference type="Gene3D" id="3.30.565.10">
    <property type="entry name" value="Histidine kinase-like ATPase, C-terminal domain"/>
    <property type="match status" value="1"/>
</dbReference>
<accession>A0A923PPM4</accession>
<sequence>MRRVLALLKTSLLCGLLLPASSVLAQTSVTHLGRSQLPTPEEQRFVSRTPDGFCWIGGTNGLTRFDGSVATKVLIKDPRADILHTQNVQSPMFPDASGRLWFSTYSALHTYDPQQEAFTTLQLRHDGQLMTEEYRPFYFDDQKQELWLRAADQLWAYAVNTGSYRRLAGPTAAVHLTVIPAANRQFIILGSLWIGPGLEYFRIQEDEKPATPLSLNFPHKVTSTVAQGRDTVLLATDEGLLLLTGAPAEPRIRKIPSAGAGITGLAKGPGRLVYFNQKEQGIFQLSLPDLQTHLLVDATMGLRSNAVENLYFDGQNALWATLPTEGLEVINLQPGSFRLLAGPPAGRLSDLRQLPNGEILATTWGGAVYAATRQASQAIAWEDLSERADLPPGFFRPLIFTSFQNAYLHGQAAVTIYNFSTGAWRTEPVPESIGRGVFEGPDGEAIFLLNSRVWKLGQDPESTDPLALEEGQQFTSLFPLTDTTFYLVVQGTRLWHVTWTASGLRVDHKIPLPAEINCLTQTAGGQTYLGTSAGLYLLKDTSAVLLYNGAGNNRELNIVAITEGKDHRIWYATQIGLFVFDPSTGLHTYFSQAVGLPVERFSRATPIVFPDGEIWLGTEQGILAFDPAAVTSEALATPYLTQFRVNDRPYRLDSSARQGEWIVLPYGQNTLDFGLSTVSQHSSAASGLEYQLVEYDKQPIRVLPGTTVRYPNLPPDEYTLRLTAINAYGLPAGEQTLRIRINPPYWQTTWFRIAAVLAIAVILFAIYAALLHRERLKQQRLQEAQARIAAERDRIAGEVHDDLGGQISSILYLSEELLLTEANPTTERELTRINELSRNSLQNVRDIIFALDNRRVSLCDLGEQLRAAGEAFFADRHIDYQFQETLENPAFVLSSRHKRNLTLVVKEAWHNIAKHAGATHVLVTMHETDKLLHIEVTDNGKGFQPGEKKRGTGGYGVDNMQEKADSIGARVAIASTPGQGTRLCLSWPLQEGL</sequence>
<dbReference type="AlphaFoldDB" id="A0A923PPM4"/>
<dbReference type="Gene3D" id="1.20.5.1930">
    <property type="match status" value="1"/>
</dbReference>
<dbReference type="Gene3D" id="2.60.40.10">
    <property type="entry name" value="Immunoglobulins"/>
    <property type="match status" value="1"/>
</dbReference>
<dbReference type="PANTHER" id="PTHR24421">
    <property type="entry name" value="NITRATE/NITRITE SENSOR PROTEIN NARX-RELATED"/>
    <property type="match status" value="1"/>
</dbReference>
<protein>
    <recommendedName>
        <fullName evidence="6">Histidine kinase domain-containing protein</fullName>
    </recommendedName>
</protein>
<dbReference type="SMART" id="SM00387">
    <property type="entry name" value="HATPase_c"/>
    <property type="match status" value="1"/>
</dbReference>
<dbReference type="PROSITE" id="PS50109">
    <property type="entry name" value="HIS_KIN"/>
    <property type="match status" value="1"/>
</dbReference>
<dbReference type="EMBL" id="JACSIT010000138">
    <property type="protein sequence ID" value="MBC6995476.1"/>
    <property type="molecule type" value="Genomic_DNA"/>
</dbReference>
<dbReference type="GO" id="GO:0016020">
    <property type="term" value="C:membrane"/>
    <property type="evidence" value="ECO:0007669"/>
    <property type="project" value="InterPro"/>
</dbReference>
<dbReference type="Gene3D" id="2.130.10.10">
    <property type="entry name" value="YVTN repeat-like/Quinoprotein amine dehydrogenase"/>
    <property type="match status" value="2"/>
</dbReference>
<evidence type="ECO:0000256" key="1">
    <source>
        <dbReference type="ARBA" id="ARBA00022679"/>
    </source>
</evidence>
<dbReference type="RefSeq" id="WP_187467510.1">
    <property type="nucleotide sequence ID" value="NZ_JACSIT010000138.1"/>
</dbReference>
<evidence type="ECO:0000256" key="3">
    <source>
        <dbReference type="ARBA" id="ARBA00023012"/>
    </source>
</evidence>
<keyword evidence="4" id="KW-0812">Transmembrane</keyword>